<organism evidence="1 2">
    <name type="scientific">Thalassiosira oceanica</name>
    <name type="common">Marine diatom</name>
    <dbReference type="NCBI Taxonomy" id="159749"/>
    <lineage>
        <taxon>Eukaryota</taxon>
        <taxon>Sar</taxon>
        <taxon>Stramenopiles</taxon>
        <taxon>Ochrophyta</taxon>
        <taxon>Bacillariophyta</taxon>
        <taxon>Coscinodiscophyceae</taxon>
        <taxon>Thalassiosirophycidae</taxon>
        <taxon>Thalassiosirales</taxon>
        <taxon>Thalassiosiraceae</taxon>
        <taxon>Thalassiosira</taxon>
    </lineage>
</organism>
<dbReference type="AlphaFoldDB" id="K0RIE7"/>
<protein>
    <submittedName>
        <fullName evidence="1">Uncharacterized protein</fullName>
    </submittedName>
</protein>
<reference evidence="1 2" key="1">
    <citation type="journal article" date="2012" name="Genome Biol.">
        <title>Genome and low-iron response of an oceanic diatom adapted to chronic iron limitation.</title>
        <authorList>
            <person name="Lommer M."/>
            <person name="Specht M."/>
            <person name="Roy A.S."/>
            <person name="Kraemer L."/>
            <person name="Andreson R."/>
            <person name="Gutowska M.A."/>
            <person name="Wolf J."/>
            <person name="Bergner S.V."/>
            <person name="Schilhabel M.B."/>
            <person name="Klostermeier U.C."/>
            <person name="Beiko R.G."/>
            <person name="Rosenstiel P."/>
            <person name="Hippler M."/>
            <person name="Laroche J."/>
        </authorList>
    </citation>
    <scope>NUCLEOTIDE SEQUENCE [LARGE SCALE GENOMIC DNA]</scope>
    <source>
        <strain evidence="1 2">CCMP1005</strain>
    </source>
</reference>
<name>K0RIE7_THAOC</name>
<comment type="caution">
    <text evidence="1">The sequence shown here is derived from an EMBL/GenBank/DDBJ whole genome shotgun (WGS) entry which is preliminary data.</text>
</comment>
<proteinExistence type="predicted"/>
<keyword evidence="2" id="KW-1185">Reference proteome</keyword>
<gene>
    <name evidence="1" type="ORF">THAOC_32535</name>
</gene>
<accession>K0RIE7</accession>
<sequence>MHGNLSPRQSRLPNNYQLGCVGTARMVIAEMIFHFREVCSSVATSMRRWSATAIFTRREEAYHRLLETFLALTPVEIVKWSPAGRWCGSDFEKTEALHRAGDSRSKTVNLISLRYPAVSYRFYHLLFQVTLCTILEKGT</sequence>
<evidence type="ECO:0000313" key="2">
    <source>
        <dbReference type="Proteomes" id="UP000266841"/>
    </source>
</evidence>
<evidence type="ECO:0000313" key="1">
    <source>
        <dbReference type="EMBL" id="EJK48651.1"/>
    </source>
</evidence>
<dbReference type="EMBL" id="AGNL01045577">
    <property type="protein sequence ID" value="EJK48651.1"/>
    <property type="molecule type" value="Genomic_DNA"/>
</dbReference>
<dbReference type="Proteomes" id="UP000266841">
    <property type="component" value="Unassembled WGS sequence"/>
</dbReference>